<name>A0A4Q5N5W0_9MICO</name>
<dbReference type="RefSeq" id="WP_130100702.1">
    <property type="nucleotide sequence ID" value="NZ_SDWW01000001.1"/>
</dbReference>
<dbReference type="InterPro" id="IPR018720">
    <property type="entry name" value="DUF2249"/>
</dbReference>
<gene>
    <name evidence="2" type="ORF">EUA98_00485</name>
</gene>
<sequence length="120" mass="12669">MKDVVIASNEAEAIAANEAEALADGTAEAGCGGSCTCGEVDGPQYPELDARTVPHAIRHATIFGALDSIAPGAGLILVAPHDPLPLLAQIEQRWPDEFTVSYLERGPEAWRLSFTRRTAA</sequence>
<dbReference type="AlphaFoldDB" id="A0A4Q5N5W0"/>
<protein>
    <submittedName>
        <fullName evidence="2">DUF2249 domain-containing protein</fullName>
    </submittedName>
</protein>
<reference evidence="2 3" key="1">
    <citation type="submission" date="2019-01" db="EMBL/GenBank/DDBJ databases">
        <title>Novel species of Cellulomonas.</title>
        <authorList>
            <person name="Liu Q."/>
            <person name="Xin Y.-H."/>
        </authorList>
    </citation>
    <scope>NUCLEOTIDE SEQUENCE [LARGE SCALE GENOMIC DNA]</scope>
    <source>
        <strain evidence="2 3">HLT2-17</strain>
    </source>
</reference>
<dbReference type="OrthoDB" id="8451629at2"/>
<evidence type="ECO:0000259" key="1">
    <source>
        <dbReference type="Pfam" id="PF10006"/>
    </source>
</evidence>
<evidence type="ECO:0000313" key="2">
    <source>
        <dbReference type="EMBL" id="RYV53003.1"/>
    </source>
</evidence>
<comment type="caution">
    <text evidence="2">The sequence shown here is derived from an EMBL/GenBank/DDBJ whole genome shotgun (WGS) entry which is preliminary data.</text>
</comment>
<keyword evidence="3" id="KW-1185">Reference proteome</keyword>
<proteinExistence type="predicted"/>
<dbReference type="EMBL" id="SDWW01000001">
    <property type="protein sequence ID" value="RYV53003.1"/>
    <property type="molecule type" value="Genomic_DNA"/>
</dbReference>
<evidence type="ECO:0000313" key="3">
    <source>
        <dbReference type="Proteomes" id="UP000293764"/>
    </source>
</evidence>
<accession>A0A4Q5N5W0</accession>
<dbReference type="Pfam" id="PF10006">
    <property type="entry name" value="DUF2249"/>
    <property type="match status" value="1"/>
</dbReference>
<feature type="domain" description="DUF2249" evidence="1">
    <location>
        <begin position="47"/>
        <end position="116"/>
    </location>
</feature>
<organism evidence="2 3">
    <name type="scientific">Pengzhenrongella frigida</name>
    <dbReference type="NCBI Taxonomy" id="1259133"/>
    <lineage>
        <taxon>Bacteria</taxon>
        <taxon>Bacillati</taxon>
        <taxon>Actinomycetota</taxon>
        <taxon>Actinomycetes</taxon>
        <taxon>Micrococcales</taxon>
        <taxon>Pengzhenrongella</taxon>
    </lineage>
</organism>
<dbReference type="Proteomes" id="UP000293764">
    <property type="component" value="Unassembled WGS sequence"/>
</dbReference>